<evidence type="ECO:0000256" key="6">
    <source>
        <dbReference type="SAM" id="Phobius"/>
    </source>
</evidence>
<accession>A0ABP3VJT1</accession>
<evidence type="ECO:0000256" key="4">
    <source>
        <dbReference type="ARBA" id="ARBA00022989"/>
    </source>
</evidence>
<dbReference type="EMBL" id="BAAAGG010000021">
    <property type="protein sequence ID" value="GAA0761585.1"/>
    <property type="molecule type" value="Genomic_DNA"/>
</dbReference>
<organism evidence="10 11">
    <name type="scientific">Psychroflexus lacisalsi</name>
    <dbReference type="NCBI Taxonomy" id="503928"/>
    <lineage>
        <taxon>Bacteria</taxon>
        <taxon>Pseudomonadati</taxon>
        <taxon>Bacteroidota</taxon>
        <taxon>Flavobacteriia</taxon>
        <taxon>Flavobacteriales</taxon>
        <taxon>Flavobacteriaceae</taxon>
        <taxon>Psychroflexus</taxon>
    </lineage>
</organism>
<keyword evidence="3 6" id="KW-0812">Transmembrane</keyword>
<evidence type="ECO:0000259" key="8">
    <source>
        <dbReference type="Pfam" id="PF22571"/>
    </source>
</evidence>
<dbReference type="Pfam" id="PF04024">
    <property type="entry name" value="PspC"/>
    <property type="match status" value="1"/>
</dbReference>
<dbReference type="InterPro" id="IPR054319">
    <property type="entry name" value="PspC-rel_ToastRack"/>
</dbReference>
<evidence type="ECO:0000313" key="11">
    <source>
        <dbReference type="Proteomes" id="UP001500185"/>
    </source>
</evidence>
<keyword evidence="11" id="KW-1185">Reference proteome</keyword>
<evidence type="ECO:0000259" key="7">
    <source>
        <dbReference type="Pfam" id="PF04024"/>
    </source>
</evidence>
<dbReference type="Proteomes" id="UP001500185">
    <property type="component" value="Unassembled WGS sequence"/>
</dbReference>
<keyword evidence="5 6" id="KW-0472">Membrane</keyword>
<feature type="domain" description="PspC-related ToastRack" evidence="9">
    <location>
        <begin position="386"/>
        <end position="492"/>
    </location>
</feature>
<sequence>MNKTININLANVFFHIDEDAFMKLDKYLKTIESYLANEESRDEILQDIEARIAELFTESMAHHNQVITMIQVDKMISIMGEPEAYKIDDEEDSSSTFSRPRSARKLYRDIDRNYVGGVSAGLNHYLGLNLLLIRFIWIISAISSFGATVIIYAILWAIIPPARTTAQKLDMQGEPVNLSNIERKVKESYSKFADKVGGLDYEKYEQQTKSGIAKFFDGLGEILRALGVFISKFLGVILLIISSLVLVGLLIFLFSFGTISLFELGDFTRTDFFPLGIPYWIQVALFFLAAAIPFFYLLILSLKLLISNLKSIGRISHITLIGIWILCVIVITTLSIKKQLEVSYDADVIDVKSYSLSENDTIKIKMNQNLLFSEDLKRSSMQKIVEDEDNISKLYSPNVYINFRTSNDDELKIRVTKNTYASSKDTARERSALINYDFKIENSTLELNNYFLTSTEFLNQKMKVEVTVYIPDDQIVYLDKNLKDFNRLRNFKYSDYNTYLGYKDNTWKPLDSIIKIDSISTQN</sequence>
<feature type="transmembrane region" description="Helical" evidence="6">
    <location>
        <begin position="318"/>
        <end position="336"/>
    </location>
</feature>
<comment type="caution">
    <text evidence="10">The sequence shown here is derived from an EMBL/GenBank/DDBJ whole genome shotgun (WGS) entry which is preliminary data.</text>
</comment>
<evidence type="ECO:0000313" key="10">
    <source>
        <dbReference type="EMBL" id="GAA0761585.1"/>
    </source>
</evidence>
<dbReference type="Pfam" id="PF22571">
    <property type="entry name" value="LiaI-LiaF-TM_PspC"/>
    <property type="match status" value="1"/>
</dbReference>
<evidence type="ECO:0000256" key="1">
    <source>
        <dbReference type="ARBA" id="ARBA00004162"/>
    </source>
</evidence>
<dbReference type="PANTHER" id="PTHR33885">
    <property type="entry name" value="PHAGE SHOCK PROTEIN C"/>
    <property type="match status" value="1"/>
</dbReference>
<feature type="transmembrane region" description="Helical" evidence="6">
    <location>
        <begin position="135"/>
        <end position="159"/>
    </location>
</feature>
<name>A0ABP3VJT1_9FLAO</name>
<comment type="subcellular location">
    <subcellularLocation>
        <location evidence="1">Cell membrane</location>
        <topology evidence="1">Single-pass membrane protein</topology>
    </subcellularLocation>
</comment>
<evidence type="ECO:0000259" key="9">
    <source>
        <dbReference type="Pfam" id="PF22744"/>
    </source>
</evidence>
<dbReference type="PANTHER" id="PTHR33885:SF3">
    <property type="entry name" value="PHAGE SHOCK PROTEIN C"/>
    <property type="match status" value="1"/>
</dbReference>
<feature type="domain" description="PspC-related transmembrane region" evidence="8">
    <location>
        <begin position="201"/>
        <end position="337"/>
    </location>
</feature>
<feature type="domain" description="Phage shock protein PspC N-terminal" evidence="7">
    <location>
        <begin position="104"/>
        <end position="161"/>
    </location>
</feature>
<proteinExistence type="predicted"/>
<dbReference type="RefSeq" id="WP_224454972.1">
    <property type="nucleotide sequence ID" value="NZ_BAAAGG010000021.1"/>
</dbReference>
<protein>
    <submittedName>
        <fullName evidence="10">PspC domain-containing protein</fullName>
    </submittedName>
</protein>
<reference evidence="11" key="1">
    <citation type="journal article" date="2019" name="Int. J. Syst. Evol. Microbiol.">
        <title>The Global Catalogue of Microorganisms (GCM) 10K type strain sequencing project: providing services to taxonomists for standard genome sequencing and annotation.</title>
        <authorList>
            <consortium name="The Broad Institute Genomics Platform"/>
            <consortium name="The Broad Institute Genome Sequencing Center for Infectious Disease"/>
            <person name="Wu L."/>
            <person name="Ma J."/>
        </authorList>
    </citation>
    <scope>NUCLEOTIDE SEQUENCE [LARGE SCALE GENOMIC DNA]</scope>
    <source>
        <strain evidence="11">JCM 16231</strain>
    </source>
</reference>
<evidence type="ECO:0000256" key="2">
    <source>
        <dbReference type="ARBA" id="ARBA00022475"/>
    </source>
</evidence>
<dbReference type="InterPro" id="IPR007168">
    <property type="entry name" value="Phageshock_PspC_N"/>
</dbReference>
<dbReference type="InterPro" id="IPR054321">
    <property type="entry name" value="PspC-rel_TM"/>
</dbReference>
<dbReference type="InterPro" id="IPR052027">
    <property type="entry name" value="PspC"/>
</dbReference>
<evidence type="ECO:0000256" key="5">
    <source>
        <dbReference type="ARBA" id="ARBA00023136"/>
    </source>
</evidence>
<dbReference type="Pfam" id="PF22744">
    <property type="entry name" value="Toast-rack_PspC-Cterm"/>
    <property type="match status" value="1"/>
</dbReference>
<keyword evidence="2" id="KW-1003">Cell membrane</keyword>
<gene>
    <name evidence="10" type="ORF">GCM10009433_21070</name>
</gene>
<feature type="transmembrane region" description="Helical" evidence="6">
    <location>
        <begin position="233"/>
        <end position="259"/>
    </location>
</feature>
<keyword evidence="4 6" id="KW-1133">Transmembrane helix</keyword>
<feature type="transmembrane region" description="Helical" evidence="6">
    <location>
        <begin position="279"/>
        <end position="306"/>
    </location>
</feature>
<evidence type="ECO:0000256" key="3">
    <source>
        <dbReference type="ARBA" id="ARBA00022692"/>
    </source>
</evidence>